<evidence type="ECO:0000313" key="2">
    <source>
        <dbReference type="Proteomes" id="UP000054018"/>
    </source>
</evidence>
<gene>
    <name evidence="1" type="ORF">PISMIDRAFT_689389</name>
</gene>
<name>A0A0C9YF64_9AGAM</name>
<dbReference type="AlphaFoldDB" id="A0A0C9YF64"/>
<evidence type="ECO:0000313" key="1">
    <source>
        <dbReference type="EMBL" id="KIK12529.1"/>
    </source>
</evidence>
<proteinExistence type="predicted"/>
<protein>
    <submittedName>
        <fullName evidence="1">Uncharacterized protein</fullName>
    </submittedName>
</protein>
<reference evidence="1 2" key="1">
    <citation type="submission" date="2014-04" db="EMBL/GenBank/DDBJ databases">
        <authorList>
            <consortium name="DOE Joint Genome Institute"/>
            <person name="Kuo A."/>
            <person name="Kohler A."/>
            <person name="Costa M.D."/>
            <person name="Nagy L.G."/>
            <person name="Floudas D."/>
            <person name="Copeland A."/>
            <person name="Barry K.W."/>
            <person name="Cichocki N."/>
            <person name="Veneault-Fourrey C."/>
            <person name="LaButti K."/>
            <person name="Lindquist E.A."/>
            <person name="Lipzen A."/>
            <person name="Lundell T."/>
            <person name="Morin E."/>
            <person name="Murat C."/>
            <person name="Sun H."/>
            <person name="Tunlid A."/>
            <person name="Henrissat B."/>
            <person name="Grigoriev I.V."/>
            <person name="Hibbett D.S."/>
            <person name="Martin F."/>
            <person name="Nordberg H.P."/>
            <person name="Cantor M.N."/>
            <person name="Hua S.X."/>
        </authorList>
    </citation>
    <scope>NUCLEOTIDE SEQUENCE [LARGE SCALE GENOMIC DNA]</scope>
    <source>
        <strain evidence="1 2">441</strain>
    </source>
</reference>
<dbReference type="HOGENOM" id="CLU_2655437_0_0_1"/>
<accession>A0A0C9YF64</accession>
<dbReference type="Proteomes" id="UP000054018">
    <property type="component" value="Unassembled WGS sequence"/>
</dbReference>
<reference evidence="2" key="2">
    <citation type="submission" date="2015-01" db="EMBL/GenBank/DDBJ databases">
        <title>Evolutionary Origins and Diversification of the Mycorrhizal Mutualists.</title>
        <authorList>
            <consortium name="DOE Joint Genome Institute"/>
            <consortium name="Mycorrhizal Genomics Consortium"/>
            <person name="Kohler A."/>
            <person name="Kuo A."/>
            <person name="Nagy L.G."/>
            <person name="Floudas D."/>
            <person name="Copeland A."/>
            <person name="Barry K.W."/>
            <person name="Cichocki N."/>
            <person name="Veneault-Fourrey C."/>
            <person name="LaButti K."/>
            <person name="Lindquist E.A."/>
            <person name="Lipzen A."/>
            <person name="Lundell T."/>
            <person name="Morin E."/>
            <person name="Murat C."/>
            <person name="Riley R."/>
            <person name="Ohm R."/>
            <person name="Sun H."/>
            <person name="Tunlid A."/>
            <person name="Henrissat B."/>
            <person name="Grigoriev I.V."/>
            <person name="Hibbett D.S."/>
            <person name="Martin F."/>
        </authorList>
    </citation>
    <scope>NUCLEOTIDE SEQUENCE [LARGE SCALE GENOMIC DNA]</scope>
    <source>
        <strain evidence="2">441</strain>
    </source>
</reference>
<dbReference type="EMBL" id="KN834073">
    <property type="protein sequence ID" value="KIK12529.1"/>
    <property type="molecule type" value="Genomic_DNA"/>
</dbReference>
<organism evidence="1 2">
    <name type="scientific">Pisolithus microcarpus 441</name>
    <dbReference type="NCBI Taxonomy" id="765257"/>
    <lineage>
        <taxon>Eukaryota</taxon>
        <taxon>Fungi</taxon>
        <taxon>Dikarya</taxon>
        <taxon>Basidiomycota</taxon>
        <taxon>Agaricomycotina</taxon>
        <taxon>Agaricomycetes</taxon>
        <taxon>Agaricomycetidae</taxon>
        <taxon>Boletales</taxon>
        <taxon>Sclerodermatineae</taxon>
        <taxon>Pisolithaceae</taxon>
        <taxon>Pisolithus</taxon>
    </lineage>
</organism>
<keyword evidence="2" id="KW-1185">Reference proteome</keyword>
<sequence length="76" mass="8456">MAGVSCQLTKSRRVTKKGASYPQQIEMCRFMRFSRAIGVSGVVGIKIAGQLANLRFEQVPFVTIMILGLPFHSFSY</sequence>